<dbReference type="GO" id="GO:0005634">
    <property type="term" value="C:nucleus"/>
    <property type="evidence" value="ECO:0007669"/>
    <property type="project" value="UniProtKB-SubCell"/>
</dbReference>
<dbReference type="FunFam" id="3.30.160.60:FF:001788">
    <property type="entry name" value="ras-responsive element-binding protein 1"/>
    <property type="match status" value="1"/>
</dbReference>
<dbReference type="FunFam" id="3.30.160.60:FF:000185">
    <property type="entry name" value="zinc finger protein 319"/>
    <property type="match status" value="1"/>
</dbReference>
<evidence type="ECO:0000256" key="3">
    <source>
        <dbReference type="ARBA" id="ARBA00022723"/>
    </source>
</evidence>
<keyword evidence="5 11" id="KW-0863">Zinc-finger</keyword>
<dbReference type="Proteomes" id="UP000261480">
    <property type="component" value="Unplaced"/>
</dbReference>
<feature type="domain" description="C2H2-type" evidence="13">
    <location>
        <begin position="470"/>
        <end position="498"/>
    </location>
</feature>
<dbReference type="GO" id="GO:0008270">
    <property type="term" value="F:zinc ion binding"/>
    <property type="evidence" value="ECO:0007669"/>
    <property type="project" value="UniProtKB-KW"/>
</dbReference>
<comment type="similarity">
    <text evidence="2">Belongs to the krueppel C2H2-type zinc-finger protein family.</text>
</comment>
<evidence type="ECO:0000313" key="14">
    <source>
        <dbReference type="Ensembl" id="ENSPMEP00000028795.1"/>
    </source>
</evidence>
<feature type="domain" description="C2H2-type" evidence="13">
    <location>
        <begin position="300"/>
        <end position="327"/>
    </location>
</feature>
<feature type="region of interest" description="Disordered" evidence="12">
    <location>
        <begin position="178"/>
        <end position="203"/>
    </location>
</feature>
<keyword evidence="10" id="KW-0539">Nucleus</keyword>
<dbReference type="GO" id="GO:1990837">
    <property type="term" value="F:sequence-specific double-stranded DNA binding"/>
    <property type="evidence" value="ECO:0007669"/>
    <property type="project" value="UniProtKB-ARBA"/>
</dbReference>
<comment type="subcellular location">
    <subcellularLocation>
        <location evidence="1">Nucleus</location>
    </subcellularLocation>
</comment>
<evidence type="ECO:0000256" key="12">
    <source>
        <dbReference type="SAM" id="MobiDB-lite"/>
    </source>
</evidence>
<keyword evidence="7" id="KW-0805">Transcription regulation</keyword>
<dbReference type="FunFam" id="3.30.160.60:FF:000624">
    <property type="entry name" value="zinc finger protein 697"/>
    <property type="match status" value="1"/>
</dbReference>
<dbReference type="InterPro" id="IPR013087">
    <property type="entry name" value="Znf_C2H2_type"/>
</dbReference>
<dbReference type="FunFam" id="3.30.160.60:FF:000512">
    <property type="entry name" value="zinc finger protein 197 isoform X1"/>
    <property type="match status" value="1"/>
</dbReference>
<keyword evidence="4" id="KW-0677">Repeat</keyword>
<evidence type="ECO:0000256" key="10">
    <source>
        <dbReference type="ARBA" id="ARBA00023242"/>
    </source>
</evidence>
<evidence type="ECO:0000256" key="8">
    <source>
        <dbReference type="ARBA" id="ARBA00023125"/>
    </source>
</evidence>
<evidence type="ECO:0000256" key="4">
    <source>
        <dbReference type="ARBA" id="ARBA00022737"/>
    </source>
</evidence>
<dbReference type="AlphaFoldDB" id="A0A3B3YP21"/>
<evidence type="ECO:0000256" key="9">
    <source>
        <dbReference type="ARBA" id="ARBA00023163"/>
    </source>
</evidence>
<feature type="domain" description="C2H2-type" evidence="13">
    <location>
        <begin position="358"/>
        <end position="385"/>
    </location>
</feature>
<dbReference type="FunFam" id="3.30.160.60:FF:000303">
    <property type="entry name" value="Zinc finger protein 41"/>
    <property type="match status" value="1"/>
</dbReference>
<dbReference type="InterPro" id="IPR036236">
    <property type="entry name" value="Znf_C2H2_sf"/>
</dbReference>
<dbReference type="STRING" id="48701.ENSPMEP00000028795"/>
<keyword evidence="15" id="KW-1185">Reference proteome</keyword>
<feature type="domain" description="C2H2-type" evidence="13">
    <location>
        <begin position="555"/>
        <end position="582"/>
    </location>
</feature>
<keyword evidence="9" id="KW-0804">Transcription</keyword>
<dbReference type="PANTHER" id="PTHR47772">
    <property type="entry name" value="ZINC FINGER PROTEIN 200"/>
    <property type="match status" value="1"/>
</dbReference>
<evidence type="ECO:0000256" key="6">
    <source>
        <dbReference type="ARBA" id="ARBA00022833"/>
    </source>
</evidence>
<dbReference type="PROSITE" id="PS50157">
    <property type="entry name" value="ZINC_FINGER_C2H2_2"/>
    <property type="match status" value="11"/>
</dbReference>
<feature type="domain" description="C2H2-type" evidence="13">
    <location>
        <begin position="499"/>
        <end position="526"/>
    </location>
</feature>
<dbReference type="Pfam" id="PF00096">
    <property type="entry name" value="zf-C2H2"/>
    <property type="match status" value="7"/>
</dbReference>
<organism evidence="14 15">
    <name type="scientific">Poecilia mexicana</name>
    <dbReference type="NCBI Taxonomy" id="48701"/>
    <lineage>
        <taxon>Eukaryota</taxon>
        <taxon>Metazoa</taxon>
        <taxon>Chordata</taxon>
        <taxon>Craniata</taxon>
        <taxon>Vertebrata</taxon>
        <taxon>Euteleostomi</taxon>
        <taxon>Actinopterygii</taxon>
        <taxon>Neopterygii</taxon>
        <taxon>Teleostei</taxon>
        <taxon>Neoteleostei</taxon>
        <taxon>Acanthomorphata</taxon>
        <taxon>Ovalentaria</taxon>
        <taxon>Atherinomorphae</taxon>
        <taxon>Cyprinodontiformes</taxon>
        <taxon>Poeciliidae</taxon>
        <taxon>Poeciliinae</taxon>
        <taxon>Poecilia</taxon>
    </lineage>
</organism>
<evidence type="ECO:0000256" key="5">
    <source>
        <dbReference type="ARBA" id="ARBA00022771"/>
    </source>
</evidence>
<dbReference type="SMART" id="SM00355">
    <property type="entry name" value="ZnF_C2H2"/>
    <property type="match status" value="11"/>
</dbReference>
<feature type="domain" description="C2H2-type" evidence="13">
    <location>
        <begin position="414"/>
        <end position="441"/>
    </location>
</feature>
<feature type="domain" description="C2H2-type" evidence="13">
    <location>
        <begin position="330"/>
        <end position="357"/>
    </location>
</feature>
<dbReference type="Ensembl" id="ENSPMET00000019267.1">
    <property type="protein sequence ID" value="ENSPMEP00000028795.1"/>
    <property type="gene ID" value="ENSPMEG00000014109.1"/>
</dbReference>
<keyword evidence="8" id="KW-0238">DNA-binding</keyword>
<evidence type="ECO:0000259" key="13">
    <source>
        <dbReference type="PROSITE" id="PS50157"/>
    </source>
</evidence>
<evidence type="ECO:0000256" key="7">
    <source>
        <dbReference type="ARBA" id="ARBA00023015"/>
    </source>
</evidence>
<keyword evidence="6" id="KW-0862">Zinc</keyword>
<accession>A0A3B3YP21</accession>
<feature type="domain" description="C2H2-type" evidence="13">
    <location>
        <begin position="386"/>
        <end position="413"/>
    </location>
</feature>
<feature type="domain" description="C2H2-type" evidence="13">
    <location>
        <begin position="583"/>
        <end position="611"/>
    </location>
</feature>
<evidence type="ECO:0000256" key="2">
    <source>
        <dbReference type="ARBA" id="ARBA00006991"/>
    </source>
</evidence>
<dbReference type="PROSITE" id="PS00028">
    <property type="entry name" value="ZINC_FINGER_C2H2_1"/>
    <property type="match status" value="10"/>
</dbReference>
<dbReference type="FunFam" id="3.30.160.60:FF:000100">
    <property type="entry name" value="Zinc finger 45-like"/>
    <property type="match status" value="1"/>
</dbReference>
<keyword evidence="3" id="KW-0479">Metal-binding</keyword>
<dbReference type="Pfam" id="PF13465">
    <property type="entry name" value="zf-H2C2_2"/>
    <property type="match status" value="1"/>
</dbReference>
<name>A0A3B3YP21_9TELE</name>
<dbReference type="FunFam" id="3.30.160.60:FF:000358">
    <property type="entry name" value="zinc finger protein 24"/>
    <property type="match status" value="1"/>
</dbReference>
<proteinExistence type="inferred from homology"/>
<protein>
    <recommendedName>
        <fullName evidence="13">C2H2-type domain-containing protein</fullName>
    </recommendedName>
</protein>
<reference evidence="14" key="2">
    <citation type="submission" date="2025-09" db="UniProtKB">
        <authorList>
            <consortium name="Ensembl"/>
        </authorList>
    </citation>
    <scope>IDENTIFICATION</scope>
</reference>
<dbReference type="InterPro" id="IPR050636">
    <property type="entry name" value="C2H2-ZF_domain-containing"/>
</dbReference>
<sequence>MLRCGDPCFILKGVNQEEEKEAVRVSRVVSTLTTTFQDCCWIKVDQNGQKLFGPTEINVNFRNMSDLEARVCAILDVMVTATMSEMDKVIGSSDPNEAPAGIENKQTSCLEQKVMHFNILLASLAQEAVEKICQLFEESSSVLRLEVSQGAAEIEDLRMRLREVEMDLKLVMEGSAELGGQEEVMEEQTEERRGEEEESPGSLCRVLVGGETGVRRSPIIHLWKNRNCEDGIQSVLLKQEILEASVISDPNRNDPALDDDPDYTVELDDSVYTISAKGLVKPRSRVRGPKRSRGQRESPLTCRICKKAFSNLLQLKAHQSVHGASSDRPFICSQCGRGFSFQRSLSAHMLIHKDERPHTCDVCGKGFTLKQLLRNHQRLHGDVRPFCCDQCGKSFYRAHGLKLHRRVHTGERLYNCHYCDKSFTIPGNLQRHLRIHTGEKPYKCDTCGKSFNQADTLKGHQRLHTGERPFSCETCGKSFIQKNALKMHQRTFHLDERKLTCVACGTVVPCMESLRKHTQTHAMTIPCSCVHCDQRLCTITELREHQQQHTLERPHCCGICGKSFKSSSYLKIHLKAHSGERPFACEICGRLFTQQSSLKSHQVGFSAGWKVFLLNKQHFTLC</sequence>
<reference evidence="14" key="1">
    <citation type="submission" date="2025-08" db="UniProtKB">
        <authorList>
            <consortium name="Ensembl"/>
        </authorList>
    </citation>
    <scope>IDENTIFICATION</scope>
</reference>
<dbReference type="SUPFAM" id="SSF57667">
    <property type="entry name" value="beta-beta-alpha zinc fingers"/>
    <property type="match status" value="6"/>
</dbReference>
<dbReference type="FunFam" id="3.30.160.60:FF:000765">
    <property type="entry name" value="Zinc finger 45-like"/>
    <property type="match status" value="1"/>
</dbReference>
<feature type="domain" description="C2H2-type" evidence="13">
    <location>
        <begin position="442"/>
        <end position="469"/>
    </location>
</feature>
<dbReference type="PANTHER" id="PTHR47772:SF13">
    <property type="entry name" value="GASTRULA ZINC FINGER PROTEIN XLCGF49.1-LIKE-RELATED"/>
    <property type="match status" value="1"/>
</dbReference>
<feature type="domain" description="C2H2-type" evidence="13">
    <location>
        <begin position="525"/>
        <end position="554"/>
    </location>
</feature>
<evidence type="ECO:0000256" key="11">
    <source>
        <dbReference type="PROSITE-ProRule" id="PRU00042"/>
    </source>
</evidence>
<dbReference type="Gene3D" id="3.30.160.60">
    <property type="entry name" value="Classic Zinc Finger"/>
    <property type="match status" value="9"/>
</dbReference>
<evidence type="ECO:0000256" key="1">
    <source>
        <dbReference type="ARBA" id="ARBA00004123"/>
    </source>
</evidence>
<evidence type="ECO:0000313" key="15">
    <source>
        <dbReference type="Proteomes" id="UP000261480"/>
    </source>
</evidence>